<dbReference type="EMBL" id="MT024868">
    <property type="protein sequence ID" value="QIN94345.1"/>
    <property type="molecule type" value="Genomic_DNA"/>
</dbReference>
<dbReference type="RefSeq" id="YP_009887282.1">
    <property type="nucleotide sequence ID" value="NC_049498.1"/>
</dbReference>
<reference evidence="2 3" key="1">
    <citation type="submission" date="2020-02" db="EMBL/GenBank/DDBJ databases">
        <authorList>
            <person name="Bojorquez D.A."/>
            <person name="Alcantara J.K.D.L."/>
            <person name="Arambulo J.M.L."/>
            <person name="Budzinski C.A."/>
            <person name="Campbell G.A."/>
            <person name="Dosanjh M.K."/>
            <person name="Gallardo M.A."/>
            <person name="Huang C."/>
            <person name="Nguyen N."/>
            <person name="Yee O.M."/>
            <person name="Ngo R.T."/>
            <person name="Kapinos A."/>
            <person name="Freise A.C."/>
            <person name="Reddi K."/>
            <person name="Moberg-Parker J."/>
            <person name="Garlena R.A."/>
            <person name="Russell D.A."/>
            <person name="Pope W.H."/>
            <person name="Jacobs-Sera D."/>
            <person name="Hatfull G.F."/>
        </authorList>
    </citation>
    <scope>NUCLEOTIDE SEQUENCE [LARGE SCALE GENOMIC DNA]</scope>
</reference>
<name>A0A6G8R2A4_9CAUD</name>
<sequence length="183" mass="20162">MAELFGTPLDEDFATDAPAADEDHGRRVLSADLADAKSPFDFLKAEAEKEIARVVTYENTERPGFFMRFNAVVDGEEVKRYQRAAQGKKKRPEDADMIRGNVVMFADKNVAILHGKDVLVDEDGDEITFTSEAFVDLFASKEGTIESALKKFLGDAQIIKLGAALLREAGYDDDLQPIDPTNG</sequence>
<protein>
    <submittedName>
        <fullName evidence="2">Uncharacterized protein</fullName>
    </submittedName>
</protein>
<gene>
    <name evidence="2" type="primary">16</name>
    <name evidence="2" type="ORF">SEA_ABBA_16</name>
</gene>
<dbReference type="GeneID" id="55816737"/>
<proteinExistence type="predicted"/>
<dbReference type="KEGG" id="vg:55816737"/>
<feature type="region of interest" description="Disordered" evidence="1">
    <location>
        <begin position="1"/>
        <end position="22"/>
    </location>
</feature>
<accession>A0A6G8R2A4</accession>
<dbReference type="Proteomes" id="UP000500909">
    <property type="component" value="Segment"/>
</dbReference>
<evidence type="ECO:0000313" key="2">
    <source>
        <dbReference type="EMBL" id="QIN94345.1"/>
    </source>
</evidence>
<organism evidence="2 3">
    <name type="scientific">Arthrobacter phage Abba</name>
    <dbReference type="NCBI Taxonomy" id="2713256"/>
    <lineage>
        <taxon>Viruses</taxon>
        <taxon>Duplodnaviria</taxon>
        <taxon>Heunggongvirae</taxon>
        <taxon>Uroviricota</taxon>
        <taxon>Caudoviricetes</taxon>
        <taxon>Berryhillviridae</taxon>
        <taxon>Ayohtrevirus</taxon>
        <taxon>Ayohtrevirus abba</taxon>
    </lineage>
</organism>
<evidence type="ECO:0000256" key="1">
    <source>
        <dbReference type="SAM" id="MobiDB-lite"/>
    </source>
</evidence>
<keyword evidence="3" id="KW-1185">Reference proteome</keyword>
<evidence type="ECO:0000313" key="3">
    <source>
        <dbReference type="Proteomes" id="UP000500909"/>
    </source>
</evidence>